<evidence type="ECO:0000313" key="9">
    <source>
        <dbReference type="EMBL" id="KIN06833.1"/>
    </source>
</evidence>
<comment type="cofactor">
    <cofactor evidence="1 7">
        <name>Zn(2+)</name>
        <dbReference type="ChEBI" id="CHEBI:29105"/>
    </cofactor>
</comment>
<evidence type="ECO:0000256" key="2">
    <source>
        <dbReference type="ARBA" id="ARBA00008072"/>
    </source>
</evidence>
<keyword evidence="6" id="KW-0520">NAD</keyword>
<evidence type="ECO:0000256" key="1">
    <source>
        <dbReference type="ARBA" id="ARBA00001947"/>
    </source>
</evidence>
<evidence type="ECO:0000256" key="3">
    <source>
        <dbReference type="ARBA" id="ARBA00022723"/>
    </source>
</evidence>
<reference evidence="9 10" key="1">
    <citation type="submission" date="2014-04" db="EMBL/GenBank/DDBJ databases">
        <authorList>
            <consortium name="DOE Joint Genome Institute"/>
            <person name="Kuo A."/>
            <person name="Martino E."/>
            <person name="Perotto S."/>
            <person name="Kohler A."/>
            <person name="Nagy L.G."/>
            <person name="Floudas D."/>
            <person name="Copeland A."/>
            <person name="Barry K.W."/>
            <person name="Cichocki N."/>
            <person name="Veneault-Fourrey C."/>
            <person name="LaButti K."/>
            <person name="Lindquist E.A."/>
            <person name="Lipzen A."/>
            <person name="Lundell T."/>
            <person name="Morin E."/>
            <person name="Murat C."/>
            <person name="Sun H."/>
            <person name="Tunlid A."/>
            <person name="Henrissat B."/>
            <person name="Grigoriev I.V."/>
            <person name="Hibbett D.S."/>
            <person name="Martin F."/>
            <person name="Nordberg H.P."/>
            <person name="Cantor M.N."/>
            <person name="Hua S.X."/>
        </authorList>
    </citation>
    <scope>NUCLEOTIDE SEQUENCE [LARGE SCALE GENOMIC DNA]</scope>
    <source>
        <strain evidence="9 10">Zn</strain>
    </source>
</reference>
<dbReference type="GO" id="GO:0004022">
    <property type="term" value="F:alcohol dehydrogenase (NAD+) activity"/>
    <property type="evidence" value="ECO:0007669"/>
    <property type="project" value="TreeGrafter"/>
</dbReference>
<dbReference type="EMBL" id="KN832870">
    <property type="protein sequence ID" value="KIN06833.1"/>
    <property type="molecule type" value="Genomic_DNA"/>
</dbReference>
<reference evidence="10" key="2">
    <citation type="submission" date="2015-01" db="EMBL/GenBank/DDBJ databases">
        <title>Evolutionary Origins and Diversification of the Mycorrhizal Mutualists.</title>
        <authorList>
            <consortium name="DOE Joint Genome Institute"/>
            <consortium name="Mycorrhizal Genomics Consortium"/>
            <person name="Kohler A."/>
            <person name="Kuo A."/>
            <person name="Nagy L.G."/>
            <person name="Floudas D."/>
            <person name="Copeland A."/>
            <person name="Barry K.W."/>
            <person name="Cichocki N."/>
            <person name="Veneault-Fourrey C."/>
            <person name="LaButti K."/>
            <person name="Lindquist E.A."/>
            <person name="Lipzen A."/>
            <person name="Lundell T."/>
            <person name="Morin E."/>
            <person name="Murat C."/>
            <person name="Riley R."/>
            <person name="Ohm R."/>
            <person name="Sun H."/>
            <person name="Tunlid A."/>
            <person name="Henrissat B."/>
            <person name="Grigoriev I.V."/>
            <person name="Hibbett D.S."/>
            <person name="Martin F."/>
        </authorList>
    </citation>
    <scope>NUCLEOTIDE SEQUENCE [LARGE SCALE GENOMIC DNA]</scope>
    <source>
        <strain evidence="10">Zn</strain>
    </source>
</reference>
<accession>A0A0C3DXJ1</accession>
<name>A0A0C3DXJ1_OIDMZ</name>
<dbReference type="Gene3D" id="3.40.50.720">
    <property type="entry name" value="NAD(P)-binding Rossmann-like Domain"/>
    <property type="match status" value="1"/>
</dbReference>
<dbReference type="InterPro" id="IPR011032">
    <property type="entry name" value="GroES-like_sf"/>
</dbReference>
<dbReference type="Gene3D" id="3.90.180.10">
    <property type="entry name" value="Medium-chain alcohol dehydrogenases, catalytic domain"/>
    <property type="match status" value="1"/>
</dbReference>
<feature type="domain" description="Enoyl reductase (ER)" evidence="8">
    <location>
        <begin position="15"/>
        <end position="342"/>
    </location>
</feature>
<dbReference type="PANTHER" id="PTHR42940:SF2">
    <property type="entry name" value="DEHYDROGENASE FAMILY OXIDOREDUCTASE, PUTATIVE (JCVI)-RELATED"/>
    <property type="match status" value="1"/>
</dbReference>
<evidence type="ECO:0000256" key="7">
    <source>
        <dbReference type="RuleBase" id="RU361277"/>
    </source>
</evidence>
<dbReference type="OrthoDB" id="1879366at2759"/>
<evidence type="ECO:0000313" key="10">
    <source>
        <dbReference type="Proteomes" id="UP000054321"/>
    </source>
</evidence>
<dbReference type="SMART" id="SM00829">
    <property type="entry name" value="PKS_ER"/>
    <property type="match status" value="1"/>
</dbReference>
<sequence length="346" mass="37042">MAQSYQTAAWLDAPGPNTKLYLKHDVPIPTLGPGQVLVKLECSGVCHSDVHAILGETKRMAVHVGGHEGVGQVLKLGQDVPQSYLNARVGVKWLYSACLACEICSLEYTRCPHQSNSGRDVPGTFQQYIAVPANFVTKIPAQLESEKAAPLMCAGITVFAAIKKARLSKGEWVVIIGAGGGLGHLGVQIAVKMGYRVIAVDEGDEKGRMCRGYGAEMFLDYKIDNVEKTVKDLTRGYGAHAIICTTGSEAAYTQAFQLVRILGTIVCVGLSMSHLSISPFTVAIRGLKVIGSSVGTEEEMEELLGMAVKGDVVSNIEVFELAELDDVVQKLVKAQIVGRAVMKIPV</sequence>
<dbReference type="Pfam" id="PF00107">
    <property type="entry name" value="ADH_zinc_N"/>
    <property type="match status" value="1"/>
</dbReference>
<dbReference type="InParanoid" id="A0A0C3DXJ1"/>
<dbReference type="HOGENOM" id="CLU_026673_20_1_1"/>
<dbReference type="Pfam" id="PF08240">
    <property type="entry name" value="ADH_N"/>
    <property type="match status" value="1"/>
</dbReference>
<dbReference type="Proteomes" id="UP000054321">
    <property type="component" value="Unassembled WGS sequence"/>
</dbReference>
<dbReference type="PANTHER" id="PTHR42940">
    <property type="entry name" value="ALCOHOL DEHYDROGENASE 1-RELATED"/>
    <property type="match status" value="1"/>
</dbReference>
<dbReference type="FunFam" id="3.40.50.720:FF:000039">
    <property type="entry name" value="Alcohol dehydrogenase AdhP"/>
    <property type="match status" value="1"/>
</dbReference>
<proteinExistence type="inferred from homology"/>
<dbReference type="AlphaFoldDB" id="A0A0C3DXJ1"/>
<evidence type="ECO:0000256" key="5">
    <source>
        <dbReference type="ARBA" id="ARBA00023002"/>
    </source>
</evidence>
<protein>
    <recommendedName>
        <fullName evidence="8">Enoyl reductase (ER) domain-containing protein</fullName>
    </recommendedName>
</protein>
<keyword evidence="3 7" id="KW-0479">Metal-binding</keyword>
<keyword evidence="5" id="KW-0560">Oxidoreductase</keyword>
<dbReference type="CDD" id="cd08297">
    <property type="entry name" value="CAD3"/>
    <property type="match status" value="1"/>
</dbReference>
<comment type="similarity">
    <text evidence="2 7">Belongs to the zinc-containing alcohol dehydrogenase family.</text>
</comment>
<dbReference type="InterPro" id="IPR013154">
    <property type="entry name" value="ADH-like_N"/>
</dbReference>
<dbReference type="InterPro" id="IPR002328">
    <property type="entry name" value="ADH_Zn_CS"/>
</dbReference>
<evidence type="ECO:0000259" key="8">
    <source>
        <dbReference type="SMART" id="SM00829"/>
    </source>
</evidence>
<keyword evidence="10" id="KW-1185">Reference proteome</keyword>
<organism evidence="9 10">
    <name type="scientific">Oidiodendron maius (strain Zn)</name>
    <dbReference type="NCBI Taxonomy" id="913774"/>
    <lineage>
        <taxon>Eukaryota</taxon>
        <taxon>Fungi</taxon>
        <taxon>Dikarya</taxon>
        <taxon>Ascomycota</taxon>
        <taxon>Pezizomycotina</taxon>
        <taxon>Leotiomycetes</taxon>
        <taxon>Leotiomycetes incertae sedis</taxon>
        <taxon>Myxotrichaceae</taxon>
        <taxon>Oidiodendron</taxon>
    </lineage>
</organism>
<dbReference type="GO" id="GO:0005737">
    <property type="term" value="C:cytoplasm"/>
    <property type="evidence" value="ECO:0007669"/>
    <property type="project" value="TreeGrafter"/>
</dbReference>
<dbReference type="SUPFAM" id="SSF50129">
    <property type="entry name" value="GroES-like"/>
    <property type="match status" value="1"/>
</dbReference>
<dbReference type="STRING" id="913774.A0A0C3DXJ1"/>
<keyword evidence="4 7" id="KW-0862">Zinc</keyword>
<dbReference type="GO" id="GO:0008270">
    <property type="term" value="F:zinc ion binding"/>
    <property type="evidence" value="ECO:0007669"/>
    <property type="project" value="InterPro"/>
</dbReference>
<dbReference type="InterPro" id="IPR020843">
    <property type="entry name" value="ER"/>
</dbReference>
<evidence type="ECO:0000256" key="4">
    <source>
        <dbReference type="ARBA" id="ARBA00022833"/>
    </source>
</evidence>
<dbReference type="PROSITE" id="PS00059">
    <property type="entry name" value="ADH_ZINC"/>
    <property type="match status" value="1"/>
</dbReference>
<dbReference type="InterPro" id="IPR036291">
    <property type="entry name" value="NAD(P)-bd_dom_sf"/>
</dbReference>
<gene>
    <name evidence="9" type="ORF">OIDMADRAFT_46758</name>
</gene>
<evidence type="ECO:0000256" key="6">
    <source>
        <dbReference type="ARBA" id="ARBA00023027"/>
    </source>
</evidence>
<dbReference type="SUPFAM" id="SSF51735">
    <property type="entry name" value="NAD(P)-binding Rossmann-fold domains"/>
    <property type="match status" value="1"/>
</dbReference>
<dbReference type="InterPro" id="IPR013149">
    <property type="entry name" value="ADH-like_C"/>
</dbReference>